<keyword evidence="3" id="KW-0053">Apoptosis</keyword>
<evidence type="ECO:0000313" key="12">
    <source>
        <dbReference type="EMBL" id="KAL0978683.1"/>
    </source>
</evidence>
<keyword evidence="4" id="KW-0732">Signal</keyword>
<keyword evidence="7" id="KW-0325">Glycoprotein</keyword>
<evidence type="ECO:0000256" key="4">
    <source>
        <dbReference type="ARBA" id="ARBA00022729"/>
    </source>
</evidence>
<feature type="transmembrane region" description="Helical" evidence="10">
    <location>
        <begin position="230"/>
        <end position="250"/>
    </location>
</feature>
<feature type="repeat" description="TNFR-Cys" evidence="8">
    <location>
        <begin position="28"/>
        <end position="71"/>
    </location>
</feature>
<feature type="domain" description="TNFR-Cys" evidence="11">
    <location>
        <begin position="28"/>
        <end position="71"/>
    </location>
</feature>
<evidence type="ECO:0000313" key="13">
    <source>
        <dbReference type="Proteomes" id="UP001557470"/>
    </source>
</evidence>
<feature type="compositionally biased region" description="Polar residues" evidence="9">
    <location>
        <begin position="149"/>
        <end position="168"/>
    </location>
</feature>
<comment type="caution">
    <text evidence="8">Lacks conserved residue(s) required for the propagation of feature annotation.</text>
</comment>
<comment type="caution">
    <text evidence="12">The sequence shown here is derived from an EMBL/GenBank/DDBJ whole genome shotgun (WGS) entry which is preliminary data.</text>
</comment>
<dbReference type="GO" id="GO:0005576">
    <property type="term" value="C:extracellular region"/>
    <property type="evidence" value="ECO:0007669"/>
    <property type="project" value="UniProtKB-SubCell"/>
</dbReference>
<evidence type="ECO:0000256" key="5">
    <source>
        <dbReference type="ARBA" id="ARBA00022737"/>
    </source>
</evidence>
<evidence type="ECO:0000256" key="1">
    <source>
        <dbReference type="ARBA" id="ARBA00004613"/>
    </source>
</evidence>
<feature type="disulfide bond" evidence="8">
    <location>
        <begin position="29"/>
        <end position="44"/>
    </location>
</feature>
<feature type="compositionally biased region" description="Low complexity" evidence="9">
    <location>
        <begin position="139"/>
        <end position="148"/>
    </location>
</feature>
<evidence type="ECO:0000256" key="7">
    <source>
        <dbReference type="ARBA" id="ARBA00023180"/>
    </source>
</evidence>
<keyword evidence="10" id="KW-0472">Membrane</keyword>
<feature type="region of interest" description="Disordered" evidence="9">
    <location>
        <begin position="139"/>
        <end position="183"/>
    </location>
</feature>
<gene>
    <name evidence="12" type="ORF">UPYG_G00173860</name>
</gene>
<keyword evidence="10" id="KW-0812">Transmembrane</keyword>
<protein>
    <recommendedName>
        <fullName evidence="11">TNFR-Cys domain-containing protein</fullName>
    </recommendedName>
</protein>
<dbReference type="SMART" id="SM00208">
    <property type="entry name" value="TNFR"/>
    <property type="match status" value="2"/>
</dbReference>
<dbReference type="EMBL" id="JAGEUA010000005">
    <property type="protein sequence ID" value="KAL0978683.1"/>
    <property type="molecule type" value="Genomic_DNA"/>
</dbReference>
<evidence type="ECO:0000259" key="11">
    <source>
        <dbReference type="PROSITE" id="PS50050"/>
    </source>
</evidence>
<dbReference type="AlphaFoldDB" id="A0ABD0WU57"/>
<dbReference type="InterPro" id="IPR052459">
    <property type="entry name" value="TNFRSF_decoy_receptor"/>
</dbReference>
<keyword evidence="2" id="KW-0964">Secreted</keyword>
<dbReference type="Pfam" id="PF00020">
    <property type="entry name" value="TNFR_c6"/>
    <property type="match status" value="2"/>
</dbReference>
<evidence type="ECO:0000256" key="3">
    <source>
        <dbReference type="ARBA" id="ARBA00022703"/>
    </source>
</evidence>
<accession>A0ABD0WU57</accession>
<dbReference type="SUPFAM" id="SSF57586">
    <property type="entry name" value="TNF receptor-like"/>
    <property type="match status" value="1"/>
</dbReference>
<evidence type="ECO:0000256" key="8">
    <source>
        <dbReference type="PROSITE-ProRule" id="PRU00206"/>
    </source>
</evidence>
<keyword evidence="6 8" id="KW-1015">Disulfide bond</keyword>
<dbReference type="PANTHER" id="PTHR23097:SF181">
    <property type="entry name" value="CASPASE-8-LIKE"/>
    <property type="match status" value="1"/>
</dbReference>
<organism evidence="12 13">
    <name type="scientific">Umbra pygmaea</name>
    <name type="common">Eastern mudminnow</name>
    <dbReference type="NCBI Taxonomy" id="75934"/>
    <lineage>
        <taxon>Eukaryota</taxon>
        <taxon>Metazoa</taxon>
        <taxon>Chordata</taxon>
        <taxon>Craniata</taxon>
        <taxon>Vertebrata</taxon>
        <taxon>Euteleostomi</taxon>
        <taxon>Actinopterygii</taxon>
        <taxon>Neopterygii</taxon>
        <taxon>Teleostei</taxon>
        <taxon>Protacanthopterygii</taxon>
        <taxon>Esociformes</taxon>
        <taxon>Umbridae</taxon>
        <taxon>Umbra</taxon>
    </lineage>
</organism>
<dbReference type="Gene3D" id="2.10.50.10">
    <property type="entry name" value="Tumor Necrosis Factor Receptor, subunit A, domain 2"/>
    <property type="match status" value="1"/>
</dbReference>
<sequence length="404" mass="43461">MVHVCYVLLSSGHKPCNPGFIVEGGKCVCATGSYGYQQNGVPRCDPCTQACLATNKLIEVKECSSDSNRECHCASGFFCEDPNQYTCRRTCKSCLHGTFSNTPNLNTSCKAHTNCSLRGMLMVAEGTATMDRVCVPPSTSTTTTASTAVHSSDAQQLPKNTSQSQMRSTGFDAHSDQSTSSLAEQKVPEHIYLYDVTFTTERNPRMIYTYTSTTGSPTFVQANTAGPTDVPWLFLIGGILMFLLLTAFFLRSRFSLQSMNSWKGPLCGKYIVIQTQPPQESIHSLEHLPERAIEGGVGLAPAGPLPPGNIKQVAMEPSGGESISNTVGSIYIFSPGTVVLGSNKSEKKDGGQDGGEGPTPRSTTQQESLCPLPGGYTLSTQEENRKDLSYPVTELNYPIPATSN</sequence>
<evidence type="ECO:0000256" key="9">
    <source>
        <dbReference type="SAM" id="MobiDB-lite"/>
    </source>
</evidence>
<keyword evidence="10" id="KW-1133">Transmembrane helix</keyword>
<reference evidence="12 13" key="1">
    <citation type="submission" date="2024-06" db="EMBL/GenBank/DDBJ databases">
        <authorList>
            <person name="Pan Q."/>
            <person name="Wen M."/>
            <person name="Jouanno E."/>
            <person name="Zahm M."/>
            <person name="Klopp C."/>
            <person name="Cabau C."/>
            <person name="Louis A."/>
            <person name="Berthelot C."/>
            <person name="Parey E."/>
            <person name="Roest Crollius H."/>
            <person name="Montfort J."/>
            <person name="Robinson-Rechavi M."/>
            <person name="Bouchez O."/>
            <person name="Lampietro C."/>
            <person name="Lopez Roques C."/>
            <person name="Donnadieu C."/>
            <person name="Postlethwait J."/>
            <person name="Bobe J."/>
            <person name="Verreycken H."/>
            <person name="Guiguen Y."/>
        </authorList>
    </citation>
    <scope>NUCLEOTIDE SEQUENCE [LARGE SCALE GENOMIC DNA]</scope>
    <source>
        <strain evidence="12">Up_M1</strain>
        <tissue evidence="12">Testis</tissue>
    </source>
</reference>
<name>A0ABD0WU57_UMBPY</name>
<evidence type="ECO:0000256" key="6">
    <source>
        <dbReference type="ARBA" id="ARBA00023157"/>
    </source>
</evidence>
<dbReference type="Proteomes" id="UP001557470">
    <property type="component" value="Unassembled WGS sequence"/>
</dbReference>
<dbReference type="InterPro" id="IPR001368">
    <property type="entry name" value="TNFR/NGFR_Cys_rich_reg"/>
</dbReference>
<evidence type="ECO:0000256" key="2">
    <source>
        <dbReference type="ARBA" id="ARBA00022525"/>
    </source>
</evidence>
<proteinExistence type="predicted"/>
<keyword evidence="13" id="KW-1185">Reference proteome</keyword>
<keyword evidence="5" id="KW-0677">Repeat</keyword>
<comment type="subcellular location">
    <subcellularLocation>
        <location evidence="1">Secreted</location>
    </subcellularLocation>
</comment>
<dbReference type="GO" id="GO:0006915">
    <property type="term" value="P:apoptotic process"/>
    <property type="evidence" value="ECO:0007669"/>
    <property type="project" value="UniProtKB-KW"/>
</dbReference>
<evidence type="ECO:0000256" key="10">
    <source>
        <dbReference type="SAM" id="Phobius"/>
    </source>
</evidence>
<feature type="region of interest" description="Disordered" evidence="9">
    <location>
        <begin position="342"/>
        <end position="404"/>
    </location>
</feature>
<dbReference type="PROSITE" id="PS50050">
    <property type="entry name" value="TNFR_NGFR_2"/>
    <property type="match status" value="1"/>
</dbReference>
<dbReference type="PANTHER" id="PTHR23097">
    <property type="entry name" value="TUMOR NECROSIS FACTOR RECEPTOR SUPERFAMILY MEMBER"/>
    <property type="match status" value="1"/>
</dbReference>